<accession>A0AAV6WCD1</accession>
<sequence>MVGFTKAFDWKVGQFIMVALLVMIASFYTGTLFSNNSSSSLYVPPQQHDVQHKQHPTANASSPTSGVFTNKVSLTYRTEPLSIPETGMNICPLTYNEYIPCHDISYIKELLPKLDLSRREELERHCPPLNRRLFCLVPPPVDYKIPIRWPTSRDYVWRSNVNHTHLAEVKGGQNWVHEKDQLWWFPGGGTHFKHGAPEYIQRLGNMTTNETGDLHSAGIFQVLDVGCGVASFSAYLLPLNIQTMSFAPKDGHENQIQFALERGIGAMISAISTKQLPYPSNSFEMVHCSRCRVDWHENDGILIKEVDRLLRVNGYFVYSAPPAYRKDKDFPLIWDMLMNLTSAMCWKLIARQVQTAIWIKQDNNLCLQQNAQQKFISICESTDVAKPSWKTPLRNCVAERTFQKLPPKPQRLSEYSGTLNKLGINREKFLLDTIYWQDQIRQYWRLMNIEEKDVRNVMDMNAFLGGFAVVLNTWPVWVMNVVPANMNNTLSAIYDRGLIGAFHDWCEPFSTYPRTYDLLHANRLFTNYRNREEGCLLEDIMLEMDRILRPQGYVIIRGEDDDVISRVKDLAPKFLWETQLHFLENDQKKMEPVLFCQKKFWAVV</sequence>
<comment type="similarity">
    <text evidence="1 10">Belongs to the methyltransferase superfamily.</text>
</comment>
<dbReference type="GO" id="GO:0016020">
    <property type="term" value="C:membrane"/>
    <property type="evidence" value="ECO:0007669"/>
    <property type="project" value="UniProtKB-SubCell"/>
</dbReference>
<keyword evidence="13" id="KW-1185">Reference proteome</keyword>
<keyword evidence="6 10" id="KW-1133">Transmembrane helix</keyword>
<evidence type="ECO:0000256" key="6">
    <source>
        <dbReference type="ARBA" id="ARBA00022989"/>
    </source>
</evidence>
<evidence type="ECO:0000256" key="2">
    <source>
        <dbReference type="ARBA" id="ARBA00022603"/>
    </source>
</evidence>
<evidence type="ECO:0000313" key="13">
    <source>
        <dbReference type="Proteomes" id="UP000826271"/>
    </source>
</evidence>
<dbReference type="GO" id="GO:0032259">
    <property type="term" value="P:methylation"/>
    <property type="evidence" value="ECO:0007669"/>
    <property type="project" value="UniProtKB-KW"/>
</dbReference>
<reference evidence="12" key="1">
    <citation type="submission" date="2019-10" db="EMBL/GenBank/DDBJ databases">
        <authorList>
            <person name="Zhang R."/>
            <person name="Pan Y."/>
            <person name="Wang J."/>
            <person name="Ma R."/>
            <person name="Yu S."/>
        </authorList>
    </citation>
    <scope>NUCLEOTIDE SEQUENCE</scope>
    <source>
        <strain evidence="12">LA-IB0</strain>
        <tissue evidence="12">Leaf</tissue>
    </source>
</reference>
<evidence type="ECO:0000256" key="10">
    <source>
        <dbReference type="RuleBase" id="RU366043"/>
    </source>
</evidence>
<evidence type="ECO:0000256" key="3">
    <source>
        <dbReference type="ARBA" id="ARBA00022679"/>
    </source>
</evidence>
<feature type="region of interest" description="Disordered" evidence="11">
    <location>
        <begin position="44"/>
        <end position="64"/>
    </location>
</feature>
<dbReference type="AlphaFoldDB" id="A0AAV6WCD1"/>
<organism evidence="12 13">
    <name type="scientific">Buddleja alternifolia</name>
    <dbReference type="NCBI Taxonomy" id="168488"/>
    <lineage>
        <taxon>Eukaryota</taxon>
        <taxon>Viridiplantae</taxon>
        <taxon>Streptophyta</taxon>
        <taxon>Embryophyta</taxon>
        <taxon>Tracheophyta</taxon>
        <taxon>Spermatophyta</taxon>
        <taxon>Magnoliopsida</taxon>
        <taxon>eudicotyledons</taxon>
        <taxon>Gunneridae</taxon>
        <taxon>Pentapetalae</taxon>
        <taxon>asterids</taxon>
        <taxon>lamiids</taxon>
        <taxon>Lamiales</taxon>
        <taxon>Scrophulariaceae</taxon>
        <taxon>Buddlejeae</taxon>
        <taxon>Buddleja</taxon>
    </lineage>
</organism>
<dbReference type="FunFam" id="3.40.50.150:FF:000170">
    <property type="entry name" value="Probable methyltransferase PMT6"/>
    <property type="match status" value="1"/>
</dbReference>
<dbReference type="GO" id="GO:0008168">
    <property type="term" value="F:methyltransferase activity"/>
    <property type="evidence" value="ECO:0007669"/>
    <property type="project" value="UniProtKB-UniRule"/>
</dbReference>
<dbReference type="Gene3D" id="3.40.50.150">
    <property type="entry name" value="Vaccinia Virus protein VP39"/>
    <property type="match status" value="1"/>
</dbReference>
<dbReference type="PANTHER" id="PTHR10108">
    <property type="entry name" value="SAM-DEPENDENT METHYLTRANSFERASE"/>
    <property type="match status" value="1"/>
</dbReference>
<comment type="subcellular location">
    <subcellularLocation>
        <location evidence="9">Endomembrane system</location>
        <topology evidence="9">Single-pass type II membrane protein</topology>
    </subcellularLocation>
    <subcellularLocation>
        <location evidence="10">Membrane</location>
        <topology evidence="10">Single-pass type II membrane protein</topology>
    </subcellularLocation>
</comment>
<evidence type="ECO:0000256" key="5">
    <source>
        <dbReference type="ARBA" id="ARBA00022968"/>
    </source>
</evidence>
<dbReference type="Proteomes" id="UP000826271">
    <property type="component" value="Unassembled WGS sequence"/>
</dbReference>
<proteinExistence type="inferred from homology"/>
<keyword evidence="5 10" id="KW-0735">Signal-anchor</keyword>
<dbReference type="SUPFAM" id="SSF53335">
    <property type="entry name" value="S-adenosyl-L-methionine-dependent methyltransferases"/>
    <property type="match status" value="2"/>
</dbReference>
<evidence type="ECO:0000313" key="12">
    <source>
        <dbReference type="EMBL" id="KAG8367848.1"/>
    </source>
</evidence>
<dbReference type="EMBL" id="WHWC01000016">
    <property type="protein sequence ID" value="KAG8367848.1"/>
    <property type="molecule type" value="Genomic_DNA"/>
</dbReference>
<keyword evidence="3 10" id="KW-0808">Transferase</keyword>
<gene>
    <name evidence="12" type="ORF">BUALT_Bualt16G0115300</name>
</gene>
<comment type="caution">
    <text evidence="12">The sequence shown here is derived from an EMBL/GenBank/DDBJ whole genome shotgun (WGS) entry which is preliminary data.</text>
</comment>
<protein>
    <recommendedName>
        <fullName evidence="10">Methyltransferase</fullName>
        <ecNumber evidence="10">2.1.1.-</ecNumber>
    </recommendedName>
</protein>
<name>A0AAV6WCD1_9LAMI</name>
<evidence type="ECO:0000256" key="11">
    <source>
        <dbReference type="SAM" id="MobiDB-lite"/>
    </source>
</evidence>
<dbReference type="EC" id="2.1.1.-" evidence="10"/>
<keyword evidence="4 10" id="KW-0812">Transmembrane</keyword>
<feature type="transmembrane region" description="Helical" evidence="10">
    <location>
        <begin position="12"/>
        <end position="33"/>
    </location>
</feature>
<keyword evidence="8 10" id="KW-0325">Glycoprotein</keyword>
<keyword evidence="2 10" id="KW-0489">Methyltransferase</keyword>
<dbReference type="InterPro" id="IPR029063">
    <property type="entry name" value="SAM-dependent_MTases_sf"/>
</dbReference>
<dbReference type="GO" id="GO:0005802">
    <property type="term" value="C:trans-Golgi network"/>
    <property type="evidence" value="ECO:0007669"/>
    <property type="project" value="TreeGrafter"/>
</dbReference>
<keyword evidence="7 10" id="KW-0472">Membrane</keyword>
<evidence type="ECO:0000256" key="4">
    <source>
        <dbReference type="ARBA" id="ARBA00022692"/>
    </source>
</evidence>
<dbReference type="Pfam" id="PF03141">
    <property type="entry name" value="Methyltransf_29"/>
    <property type="match status" value="1"/>
</dbReference>
<evidence type="ECO:0000256" key="7">
    <source>
        <dbReference type="ARBA" id="ARBA00023136"/>
    </source>
</evidence>
<dbReference type="InterPro" id="IPR004159">
    <property type="entry name" value="Put_SAM_MeTrfase"/>
</dbReference>
<dbReference type="GO" id="GO:0005768">
    <property type="term" value="C:endosome"/>
    <property type="evidence" value="ECO:0007669"/>
    <property type="project" value="TreeGrafter"/>
</dbReference>
<dbReference type="PANTHER" id="PTHR10108:SF37">
    <property type="entry name" value="METHYLTRANSFERASE PMT6-RELATED"/>
    <property type="match status" value="1"/>
</dbReference>
<evidence type="ECO:0000256" key="1">
    <source>
        <dbReference type="ARBA" id="ARBA00008361"/>
    </source>
</evidence>
<evidence type="ECO:0000256" key="8">
    <source>
        <dbReference type="ARBA" id="ARBA00023180"/>
    </source>
</evidence>
<evidence type="ECO:0000256" key="9">
    <source>
        <dbReference type="ARBA" id="ARBA00060399"/>
    </source>
</evidence>